<comment type="similarity">
    <text evidence="8">Belongs to the binding-protein-dependent transport system permease family. LivHM subfamily.</text>
</comment>
<feature type="transmembrane region" description="Helical" evidence="9">
    <location>
        <begin position="12"/>
        <end position="29"/>
    </location>
</feature>
<dbReference type="PANTHER" id="PTHR11795:SF451">
    <property type="entry name" value="ABC TRANSPORTER PERMEASE PROTEIN"/>
    <property type="match status" value="1"/>
</dbReference>
<evidence type="ECO:0000256" key="2">
    <source>
        <dbReference type="ARBA" id="ARBA00022448"/>
    </source>
</evidence>
<evidence type="ECO:0000256" key="9">
    <source>
        <dbReference type="SAM" id="Phobius"/>
    </source>
</evidence>
<accession>A0A6J6SRI1</accession>
<proteinExistence type="inferred from homology"/>
<dbReference type="GO" id="GO:0022857">
    <property type="term" value="F:transmembrane transporter activity"/>
    <property type="evidence" value="ECO:0007669"/>
    <property type="project" value="InterPro"/>
</dbReference>
<evidence type="ECO:0000256" key="4">
    <source>
        <dbReference type="ARBA" id="ARBA00022692"/>
    </source>
</evidence>
<evidence type="ECO:0000256" key="5">
    <source>
        <dbReference type="ARBA" id="ARBA00022970"/>
    </source>
</evidence>
<feature type="transmembrane region" description="Helical" evidence="9">
    <location>
        <begin position="274"/>
        <end position="295"/>
    </location>
</feature>
<dbReference type="Pfam" id="PF02653">
    <property type="entry name" value="BPD_transp_2"/>
    <property type="match status" value="1"/>
</dbReference>
<keyword evidence="2" id="KW-0813">Transport</keyword>
<keyword evidence="4 9" id="KW-0812">Transmembrane</keyword>
<feature type="transmembrane region" description="Helical" evidence="9">
    <location>
        <begin position="97"/>
        <end position="124"/>
    </location>
</feature>
<feature type="transmembrane region" description="Helical" evidence="9">
    <location>
        <begin position="222"/>
        <end position="239"/>
    </location>
</feature>
<comment type="subcellular location">
    <subcellularLocation>
        <location evidence="1">Cell membrane</location>
        <topology evidence="1">Multi-pass membrane protein</topology>
    </subcellularLocation>
</comment>
<dbReference type="PANTHER" id="PTHR11795">
    <property type="entry name" value="BRANCHED-CHAIN AMINO ACID TRANSPORT SYSTEM PERMEASE PROTEIN LIVH"/>
    <property type="match status" value="1"/>
</dbReference>
<keyword evidence="3" id="KW-1003">Cell membrane</keyword>
<protein>
    <submittedName>
        <fullName evidence="10">Unannotated protein</fullName>
    </submittedName>
</protein>
<feature type="transmembrane region" description="Helical" evidence="9">
    <location>
        <begin position="144"/>
        <end position="165"/>
    </location>
</feature>
<feature type="transmembrane region" description="Helical" evidence="9">
    <location>
        <begin position="186"/>
        <end position="210"/>
    </location>
</feature>
<organism evidence="10">
    <name type="scientific">freshwater metagenome</name>
    <dbReference type="NCBI Taxonomy" id="449393"/>
    <lineage>
        <taxon>unclassified sequences</taxon>
        <taxon>metagenomes</taxon>
        <taxon>ecological metagenomes</taxon>
    </lineage>
</organism>
<dbReference type="CDD" id="cd06582">
    <property type="entry name" value="TM_PBP1_LivH_like"/>
    <property type="match status" value="1"/>
</dbReference>
<dbReference type="InterPro" id="IPR052157">
    <property type="entry name" value="BCAA_transport_permease"/>
</dbReference>
<dbReference type="EMBL" id="CAEZYQ010000006">
    <property type="protein sequence ID" value="CAB4737521.1"/>
    <property type="molecule type" value="Genomic_DNA"/>
</dbReference>
<keyword evidence="7 9" id="KW-0472">Membrane</keyword>
<dbReference type="GO" id="GO:0005886">
    <property type="term" value="C:plasma membrane"/>
    <property type="evidence" value="ECO:0007669"/>
    <property type="project" value="UniProtKB-SubCell"/>
</dbReference>
<gene>
    <name evidence="10" type="ORF">UFOPK2761_01020</name>
</gene>
<evidence type="ECO:0000256" key="8">
    <source>
        <dbReference type="ARBA" id="ARBA00037998"/>
    </source>
</evidence>
<feature type="transmembrane region" description="Helical" evidence="9">
    <location>
        <begin position="67"/>
        <end position="85"/>
    </location>
</feature>
<dbReference type="InterPro" id="IPR001851">
    <property type="entry name" value="ABC_transp_permease"/>
</dbReference>
<reference evidence="10" key="1">
    <citation type="submission" date="2020-05" db="EMBL/GenBank/DDBJ databases">
        <authorList>
            <person name="Chiriac C."/>
            <person name="Salcher M."/>
            <person name="Ghai R."/>
            <person name="Kavagutti S V."/>
        </authorList>
    </citation>
    <scope>NUCLEOTIDE SEQUENCE</scope>
</reference>
<sequence length="303" mass="31519">MSTFLEAVVRGLGTGSVYALLALGFVIIYKATSVISFAQPALMLSGAVVTSYLVPAMGVLLFTGFSFFFSVAIAAIITAALALLIERLAIRPMVGKAVFVVAIITLGIDIAVRVVVNGFIGLGARPIGFPWGLDRVTVLGLDVQIRHLVMMGTVALVITALYFFFQRSKYGLAMRAAALDQEAAMTMGVSVGGVFALSWAIAGGLAAIAGSLLATGAGVDRQLWIVALVALPAIILGGLDSLEGAVIGGLLIGVAEALVGTYQRQYAPWLGDNVALVAPYALMLAVLLVRPYGIFGTAEVRRV</sequence>
<evidence type="ECO:0000256" key="3">
    <source>
        <dbReference type="ARBA" id="ARBA00022475"/>
    </source>
</evidence>
<keyword evidence="5" id="KW-0029">Amino-acid transport</keyword>
<evidence type="ECO:0000256" key="7">
    <source>
        <dbReference type="ARBA" id="ARBA00023136"/>
    </source>
</evidence>
<evidence type="ECO:0000256" key="1">
    <source>
        <dbReference type="ARBA" id="ARBA00004651"/>
    </source>
</evidence>
<dbReference type="AlphaFoldDB" id="A0A6J6SRI1"/>
<keyword evidence="6 9" id="KW-1133">Transmembrane helix</keyword>
<evidence type="ECO:0000313" key="10">
    <source>
        <dbReference type="EMBL" id="CAB4737521.1"/>
    </source>
</evidence>
<evidence type="ECO:0000256" key="6">
    <source>
        <dbReference type="ARBA" id="ARBA00022989"/>
    </source>
</evidence>
<name>A0A6J6SRI1_9ZZZZ</name>
<dbReference type="GO" id="GO:0006865">
    <property type="term" value="P:amino acid transport"/>
    <property type="evidence" value="ECO:0007669"/>
    <property type="project" value="UniProtKB-KW"/>
</dbReference>